<dbReference type="GO" id="GO:0045437">
    <property type="term" value="F:uridine nucleosidase activity"/>
    <property type="evidence" value="ECO:0007669"/>
    <property type="project" value="UniProtKB-ARBA"/>
</dbReference>
<dbReference type="InterPro" id="IPR001910">
    <property type="entry name" value="Inosine/uridine_hydrolase_dom"/>
</dbReference>
<keyword evidence="2" id="KW-0326">Glycosidase</keyword>
<name>A0A6J6DCY1_9ZZZZ</name>
<dbReference type="InterPro" id="IPR015910">
    <property type="entry name" value="I/U_nuclsd_hydro_CS"/>
</dbReference>
<dbReference type="Pfam" id="PF01156">
    <property type="entry name" value="IU_nuc_hydro"/>
    <property type="match status" value="1"/>
</dbReference>
<gene>
    <name evidence="4" type="ORF">UFOPK1493_01787</name>
</gene>
<dbReference type="GO" id="GO:0005829">
    <property type="term" value="C:cytosol"/>
    <property type="evidence" value="ECO:0007669"/>
    <property type="project" value="TreeGrafter"/>
</dbReference>
<accession>A0A6J6DCY1</accession>
<dbReference type="AlphaFoldDB" id="A0A6J6DCY1"/>
<reference evidence="4" key="1">
    <citation type="submission" date="2020-05" db="EMBL/GenBank/DDBJ databases">
        <authorList>
            <person name="Chiriac C."/>
            <person name="Salcher M."/>
            <person name="Ghai R."/>
            <person name="Kavagutti S V."/>
        </authorList>
    </citation>
    <scope>NUCLEOTIDE SEQUENCE</scope>
</reference>
<dbReference type="InterPro" id="IPR023186">
    <property type="entry name" value="IUNH"/>
</dbReference>
<keyword evidence="1" id="KW-0378">Hydrolase</keyword>
<dbReference type="EMBL" id="CAEZSR010000059">
    <property type="protein sequence ID" value="CAB4561065.1"/>
    <property type="molecule type" value="Genomic_DNA"/>
</dbReference>
<evidence type="ECO:0000256" key="1">
    <source>
        <dbReference type="ARBA" id="ARBA00022801"/>
    </source>
</evidence>
<protein>
    <submittedName>
        <fullName evidence="4">Unannotated protein</fullName>
    </submittedName>
</protein>
<dbReference type="Gene3D" id="3.90.245.10">
    <property type="entry name" value="Ribonucleoside hydrolase-like"/>
    <property type="match status" value="1"/>
</dbReference>
<feature type="domain" description="Inosine/uridine-preferring nucleoside hydrolase" evidence="3">
    <location>
        <begin position="19"/>
        <end position="308"/>
    </location>
</feature>
<evidence type="ECO:0000259" key="3">
    <source>
        <dbReference type="Pfam" id="PF01156"/>
    </source>
</evidence>
<dbReference type="SUPFAM" id="SSF53590">
    <property type="entry name" value="Nucleoside hydrolase"/>
    <property type="match status" value="1"/>
</dbReference>
<organism evidence="4">
    <name type="scientific">freshwater metagenome</name>
    <dbReference type="NCBI Taxonomy" id="449393"/>
    <lineage>
        <taxon>unclassified sequences</taxon>
        <taxon>metagenomes</taxon>
        <taxon>ecological metagenomes</taxon>
    </lineage>
</organism>
<dbReference type="GO" id="GO:0008477">
    <property type="term" value="F:purine nucleosidase activity"/>
    <property type="evidence" value="ECO:0007669"/>
    <property type="project" value="TreeGrafter"/>
</dbReference>
<dbReference type="GO" id="GO:0006152">
    <property type="term" value="P:purine nucleoside catabolic process"/>
    <property type="evidence" value="ECO:0007669"/>
    <property type="project" value="TreeGrafter"/>
</dbReference>
<dbReference type="InterPro" id="IPR036452">
    <property type="entry name" value="Ribo_hydro-like"/>
</dbReference>
<dbReference type="PANTHER" id="PTHR12304">
    <property type="entry name" value="INOSINE-URIDINE PREFERRING NUCLEOSIDE HYDROLASE"/>
    <property type="match status" value="1"/>
</dbReference>
<evidence type="ECO:0000313" key="4">
    <source>
        <dbReference type="EMBL" id="CAB4561065.1"/>
    </source>
</evidence>
<sequence>MSTTPSAEPSAGGEQRPRVVLDCDPGHDDAIAIVVAARHTELVGITTVAGNAPLDRTTRNALIVRDLAAPGVPVVSGAARPIVAEPVHAAYVHGESGMDGADLPEPSGPVDGDDAVGFIIDACREHEGTWLVPTGPLTNVALALRAAPDLAHRIAGISLMGGGTFGNRTAAAEFNIWCDPEAAAVVFEYGGPLIMCGLHVTHGFLATPDRIRRVRDVPGRLPAVLADLLDFFSDTYVRLHHDLAGAPVHDPCAVMAITHPHLFESYDAHVVVETHGVHTRGETVIDRRTSRGRPAPTCRVLDRIDADAGFAVVEEAIAHAARAG</sequence>
<dbReference type="CDD" id="cd02651">
    <property type="entry name" value="nuc_hydro_IU_UC_XIUA"/>
    <property type="match status" value="1"/>
</dbReference>
<dbReference type="PROSITE" id="PS01247">
    <property type="entry name" value="IUNH"/>
    <property type="match status" value="1"/>
</dbReference>
<dbReference type="PANTHER" id="PTHR12304:SF4">
    <property type="entry name" value="URIDINE NUCLEOSIDASE"/>
    <property type="match status" value="1"/>
</dbReference>
<proteinExistence type="predicted"/>
<evidence type="ECO:0000256" key="2">
    <source>
        <dbReference type="ARBA" id="ARBA00023295"/>
    </source>
</evidence>